<feature type="transmembrane region" description="Helical" evidence="2">
    <location>
        <begin position="344"/>
        <end position="367"/>
    </location>
</feature>
<feature type="domain" description="Acyltransferase 3" evidence="3">
    <location>
        <begin position="35"/>
        <end position="363"/>
    </location>
</feature>
<feature type="compositionally biased region" description="Low complexity" evidence="1">
    <location>
        <begin position="8"/>
        <end position="23"/>
    </location>
</feature>
<evidence type="ECO:0000259" key="4">
    <source>
        <dbReference type="Pfam" id="PF19040"/>
    </source>
</evidence>
<feature type="transmembrane region" description="Helical" evidence="2">
    <location>
        <begin position="193"/>
        <end position="211"/>
    </location>
</feature>
<dbReference type="PANTHER" id="PTHR23028:SF53">
    <property type="entry name" value="ACYL_TRANSF_3 DOMAIN-CONTAINING PROTEIN"/>
    <property type="match status" value="1"/>
</dbReference>
<gene>
    <name evidence="5" type="ORF">HDA32_004821</name>
</gene>
<feature type="domain" description="SGNH" evidence="4">
    <location>
        <begin position="470"/>
        <end position="682"/>
    </location>
</feature>
<sequence length="691" mass="74367">MHVSVPTGAAPAPERADAAPGAGSRAGGGSGYRPEIQGLRAVAVLLVAAYHIWLGRVSGGVDVFLLLTGFLITGSLVRAVERRGRVGFTAFWARLLGRLTPPAALVLLGTLVATALWLPQSRWRDVIAETVATALYHENWYLAANAVDYLARDSDLSPLQHFWSLSIQWQFYLLWPVLIALAALVARRRGWGLRPVVLAALGAVAGVSFAYSVRITGTDQAWAYFDTGARLWEPALGGALAIVLPHLRLPRAPRVAMGWLGLAALVSCGILLQVSTMFPGWIALWPTGAAVLVVVAGTTGSRFGADRLLTWRPLHYIGDISYALYLWHWPVLVVYLGVADRQVASPLGGCCVLAVSLALAAATKWLVEGGVQRFVRTRSAPLWSVAVAVVCLLPVFTAAGGWSVHLDRQELHRRELASDPGNYPGAAVLAADFAGPVPDVPVLPAPADADGDQGENKEPGGCHDMFEATTADPCVDGPADAERTVALIGHSHIAHWYPAMREAAERNGWRLITMTKDACHFTTGPWHRGRDDYPECEAWNADVMAGLAEDPPDVVVTHATRSSIGNGEQVLEGYEERWAELAALGSRVVALRDTPRMGFDAPECVARNGADSPECETEFTLSLAQEPPYERLSAASEATFIDLDDYVCPDGRCRSVIGNVLVYYDESHMTGTFSRTLAPALETELKAALGW</sequence>
<feature type="region of interest" description="Disordered" evidence="1">
    <location>
        <begin position="1"/>
        <end position="29"/>
    </location>
</feature>
<organism evidence="5 6">
    <name type="scientific">Spinactinospora alkalitolerans</name>
    <dbReference type="NCBI Taxonomy" id="687207"/>
    <lineage>
        <taxon>Bacteria</taxon>
        <taxon>Bacillati</taxon>
        <taxon>Actinomycetota</taxon>
        <taxon>Actinomycetes</taxon>
        <taxon>Streptosporangiales</taxon>
        <taxon>Nocardiopsidaceae</taxon>
        <taxon>Spinactinospora</taxon>
    </lineage>
</organism>
<feature type="transmembrane region" description="Helical" evidence="2">
    <location>
        <begin position="60"/>
        <end position="79"/>
    </location>
</feature>
<reference evidence="5 6" key="1">
    <citation type="submission" date="2020-07" db="EMBL/GenBank/DDBJ databases">
        <title>Sequencing the genomes of 1000 actinobacteria strains.</title>
        <authorList>
            <person name="Klenk H.-P."/>
        </authorList>
    </citation>
    <scope>NUCLEOTIDE SEQUENCE [LARGE SCALE GENOMIC DNA]</scope>
    <source>
        <strain evidence="5 6">CXB654</strain>
    </source>
</reference>
<keyword evidence="2" id="KW-1133">Transmembrane helix</keyword>
<dbReference type="GO" id="GO:0016747">
    <property type="term" value="F:acyltransferase activity, transferring groups other than amino-acyl groups"/>
    <property type="evidence" value="ECO:0007669"/>
    <property type="project" value="InterPro"/>
</dbReference>
<feature type="transmembrane region" description="Helical" evidence="2">
    <location>
        <begin position="256"/>
        <end position="274"/>
    </location>
</feature>
<dbReference type="GO" id="GO:0009103">
    <property type="term" value="P:lipopolysaccharide biosynthetic process"/>
    <property type="evidence" value="ECO:0007669"/>
    <property type="project" value="TreeGrafter"/>
</dbReference>
<dbReference type="GO" id="GO:0016020">
    <property type="term" value="C:membrane"/>
    <property type="evidence" value="ECO:0007669"/>
    <property type="project" value="TreeGrafter"/>
</dbReference>
<dbReference type="InterPro" id="IPR050879">
    <property type="entry name" value="Acyltransferase_3"/>
</dbReference>
<comment type="caution">
    <text evidence="5">The sequence shown here is derived from an EMBL/GenBank/DDBJ whole genome shotgun (WGS) entry which is preliminary data.</text>
</comment>
<accession>A0A852U0R6</accession>
<dbReference type="Proteomes" id="UP000589036">
    <property type="component" value="Unassembled WGS sequence"/>
</dbReference>
<dbReference type="Pfam" id="PF19040">
    <property type="entry name" value="SGNH"/>
    <property type="match status" value="1"/>
</dbReference>
<protein>
    <submittedName>
        <fullName evidence="5">Peptidoglycan/LPS O-acetylase OafA/YrhL</fullName>
    </submittedName>
</protein>
<keyword evidence="2" id="KW-0812">Transmembrane</keyword>
<dbReference type="Pfam" id="PF01757">
    <property type="entry name" value="Acyl_transf_3"/>
    <property type="match status" value="1"/>
</dbReference>
<evidence type="ECO:0000256" key="1">
    <source>
        <dbReference type="SAM" id="MobiDB-lite"/>
    </source>
</evidence>
<dbReference type="PANTHER" id="PTHR23028">
    <property type="entry name" value="ACETYLTRANSFERASE"/>
    <property type="match status" value="1"/>
</dbReference>
<dbReference type="RefSeq" id="WP_179645319.1">
    <property type="nucleotide sequence ID" value="NZ_BAAAYY010000037.1"/>
</dbReference>
<name>A0A852U0R6_9ACTN</name>
<feature type="transmembrane region" description="Helical" evidence="2">
    <location>
        <begin position="280"/>
        <end position="299"/>
    </location>
</feature>
<feature type="transmembrane region" description="Helical" evidence="2">
    <location>
        <begin position="99"/>
        <end position="118"/>
    </location>
</feature>
<evidence type="ECO:0000313" key="5">
    <source>
        <dbReference type="EMBL" id="NYE49701.1"/>
    </source>
</evidence>
<feature type="transmembrane region" description="Helical" evidence="2">
    <location>
        <begin position="167"/>
        <end position="186"/>
    </location>
</feature>
<evidence type="ECO:0000256" key="2">
    <source>
        <dbReference type="SAM" id="Phobius"/>
    </source>
</evidence>
<dbReference type="InterPro" id="IPR002656">
    <property type="entry name" value="Acyl_transf_3_dom"/>
</dbReference>
<dbReference type="AlphaFoldDB" id="A0A852U0R6"/>
<keyword evidence="2" id="KW-0472">Membrane</keyword>
<feature type="transmembrane region" description="Helical" evidence="2">
    <location>
        <begin position="320"/>
        <end position="338"/>
    </location>
</feature>
<keyword evidence="6" id="KW-1185">Reference proteome</keyword>
<dbReference type="EMBL" id="JACCCC010000001">
    <property type="protein sequence ID" value="NYE49701.1"/>
    <property type="molecule type" value="Genomic_DNA"/>
</dbReference>
<proteinExistence type="predicted"/>
<evidence type="ECO:0000259" key="3">
    <source>
        <dbReference type="Pfam" id="PF01757"/>
    </source>
</evidence>
<feature type="transmembrane region" description="Helical" evidence="2">
    <location>
        <begin position="379"/>
        <end position="404"/>
    </location>
</feature>
<evidence type="ECO:0000313" key="6">
    <source>
        <dbReference type="Proteomes" id="UP000589036"/>
    </source>
</evidence>
<dbReference type="InterPro" id="IPR043968">
    <property type="entry name" value="SGNH"/>
</dbReference>